<dbReference type="STRING" id="1267768.BV394_08110"/>
<sequence length="326" mass="36071">MLPRPDTRAGRPRKVGIEVEFADLEPESVARCVMSCLGGTARDVGHLEWRVEGTALGEVRIFRDVALRKKGGALMQAGLRLAGDLIPLELVTDPVDPQDFDRIEALFDALRERGATGTREGFMHGYGLHLNPEVPSLDAADVVPVVRAFALMEDWLRQNENLTEARRLLPFIEPWPPGLVDRLSVDEAASWGWDELIDAYLAETRSRNHSLDMLPLFLHVDEEGGGGMGLKDKLPDNVGARPTYHYRLPESRVDEVDWTLAREWNSWVIVERVAANPALISALSAAWQAHRASVFDRRKDWAQAVAHLLAAPLGSGPQSDTGGVRA</sequence>
<accession>A0A2M9DCX2</accession>
<dbReference type="InterPro" id="IPR022025">
    <property type="entry name" value="Amidoligase_2"/>
</dbReference>
<name>A0A1U7DI64_9RHOB</name>
<proteinExistence type="predicted"/>
<protein>
    <submittedName>
        <fullName evidence="1">Uncharacterized protein</fullName>
    </submittedName>
</protein>
<evidence type="ECO:0000313" key="2">
    <source>
        <dbReference type="Proteomes" id="UP000187266"/>
    </source>
</evidence>
<dbReference type="Proteomes" id="UP000187266">
    <property type="component" value="Chromosome"/>
</dbReference>
<keyword evidence="2" id="KW-1185">Reference proteome</keyword>
<reference evidence="1 2" key="1">
    <citation type="submission" date="2017-01" db="EMBL/GenBank/DDBJ databases">
        <title>Genomic analysis of Xuhuaishuia manganoxidans DY6-4.</title>
        <authorList>
            <person name="Wang X."/>
        </authorList>
    </citation>
    <scope>NUCLEOTIDE SEQUENCE [LARGE SCALE GENOMIC DNA]</scope>
    <source>
        <strain evidence="1 2">DY6-4</strain>
    </source>
</reference>
<dbReference type="EMBL" id="CP019124">
    <property type="protein sequence ID" value="APX89684.1"/>
    <property type="molecule type" value="Genomic_DNA"/>
</dbReference>
<dbReference type="Pfam" id="PF12224">
    <property type="entry name" value="Amidoligase_2"/>
    <property type="match status" value="1"/>
</dbReference>
<accession>A0A1U7DI64</accession>
<organism evidence="1 2">
    <name type="scientific">Brevirhabdus pacifica</name>
    <dbReference type="NCBI Taxonomy" id="1267768"/>
    <lineage>
        <taxon>Bacteria</taxon>
        <taxon>Pseudomonadati</taxon>
        <taxon>Pseudomonadota</taxon>
        <taxon>Alphaproteobacteria</taxon>
        <taxon>Rhodobacterales</taxon>
        <taxon>Paracoccaceae</taxon>
        <taxon>Brevirhabdus</taxon>
    </lineage>
</organism>
<gene>
    <name evidence="1" type="ORF">BV394_08110</name>
</gene>
<evidence type="ECO:0000313" key="1">
    <source>
        <dbReference type="EMBL" id="APX89684.1"/>
    </source>
</evidence>
<dbReference type="RefSeq" id="WP_076979706.1">
    <property type="nucleotide sequence ID" value="NZ_CP019124.1"/>
</dbReference>
<dbReference type="AlphaFoldDB" id="A0A1U7DI64"/>